<dbReference type="Gene3D" id="3.30.1490.10">
    <property type="match status" value="1"/>
</dbReference>
<keyword evidence="11" id="KW-1185">Reference proteome</keyword>
<sequence length="129" mass="14077">MTDPIADMLTRVRNAQRAQKKTVVVPYSRTKEAILKVFADEGYVGEVTAEGEGASRQLRVTLKYFQGQGVIENLVRISRPGLRIYRGKDDLPKINAGLGVAIVSTPKGVMTDRAARALGQGGEVLCKIY</sequence>
<evidence type="ECO:0000256" key="5">
    <source>
        <dbReference type="ARBA" id="ARBA00023274"/>
    </source>
</evidence>
<keyword evidence="2 8" id="KW-0699">rRNA-binding</keyword>
<dbReference type="AlphaFoldDB" id="W0DLB4"/>
<name>W0DLB4_9GAMM</name>
<evidence type="ECO:0000313" key="11">
    <source>
        <dbReference type="Proteomes" id="UP000005289"/>
    </source>
</evidence>
<dbReference type="GO" id="GO:0006412">
    <property type="term" value="P:translation"/>
    <property type="evidence" value="ECO:0007669"/>
    <property type="project" value="UniProtKB-UniRule"/>
</dbReference>
<dbReference type="Proteomes" id="UP000005289">
    <property type="component" value="Chromosome"/>
</dbReference>
<comment type="similarity">
    <text evidence="1 8 9">Belongs to the universal ribosomal protein uS8 family.</text>
</comment>
<dbReference type="PROSITE" id="PS00053">
    <property type="entry name" value="RIBOSOMAL_S8"/>
    <property type="match status" value="1"/>
</dbReference>
<gene>
    <name evidence="8" type="primary">rpsH</name>
    <name evidence="10" type="ORF">THITH_14220</name>
</gene>
<dbReference type="SUPFAM" id="SSF56047">
    <property type="entry name" value="Ribosomal protein S8"/>
    <property type="match status" value="1"/>
</dbReference>
<dbReference type="InterPro" id="IPR047863">
    <property type="entry name" value="Ribosomal_uS8_CS"/>
</dbReference>
<evidence type="ECO:0000256" key="3">
    <source>
        <dbReference type="ARBA" id="ARBA00022884"/>
    </source>
</evidence>
<dbReference type="KEGG" id="tti:THITH_14220"/>
<comment type="subunit">
    <text evidence="7 8">Part of the 30S ribosomal subunit. Contacts proteins S5 and S12.</text>
</comment>
<dbReference type="HAMAP" id="MF_01302_B">
    <property type="entry name" value="Ribosomal_uS8_B"/>
    <property type="match status" value="1"/>
</dbReference>
<dbReference type="GO" id="GO:1990904">
    <property type="term" value="C:ribonucleoprotein complex"/>
    <property type="evidence" value="ECO:0007669"/>
    <property type="project" value="UniProtKB-KW"/>
</dbReference>
<dbReference type="PANTHER" id="PTHR11758">
    <property type="entry name" value="40S RIBOSOMAL PROTEIN S15A"/>
    <property type="match status" value="1"/>
</dbReference>
<accession>W0DLB4</accession>
<evidence type="ECO:0000256" key="2">
    <source>
        <dbReference type="ARBA" id="ARBA00022730"/>
    </source>
</evidence>
<comment type="function">
    <text evidence="8">One of the primary rRNA binding proteins, it binds directly to 16S rRNA central domain where it helps coordinate assembly of the platform of the 30S subunit.</text>
</comment>
<proteinExistence type="inferred from homology"/>
<dbReference type="GO" id="GO:0003735">
    <property type="term" value="F:structural constituent of ribosome"/>
    <property type="evidence" value="ECO:0007669"/>
    <property type="project" value="InterPro"/>
</dbReference>
<dbReference type="HOGENOM" id="CLU_098428_0_0_6"/>
<evidence type="ECO:0000256" key="7">
    <source>
        <dbReference type="ARBA" id="ARBA00046740"/>
    </source>
</evidence>
<keyword evidence="4 8" id="KW-0689">Ribosomal protein</keyword>
<protein>
    <recommendedName>
        <fullName evidence="6 8">Small ribosomal subunit protein uS8</fullName>
    </recommendedName>
</protein>
<dbReference type="Gene3D" id="3.30.1370.30">
    <property type="match status" value="1"/>
</dbReference>
<evidence type="ECO:0000256" key="4">
    <source>
        <dbReference type="ARBA" id="ARBA00022980"/>
    </source>
</evidence>
<dbReference type="InterPro" id="IPR000630">
    <property type="entry name" value="Ribosomal_uS8"/>
</dbReference>
<dbReference type="FunFam" id="3.30.1370.30:FF:000002">
    <property type="entry name" value="30S ribosomal protein S8"/>
    <property type="match status" value="1"/>
</dbReference>
<keyword evidence="3 8" id="KW-0694">RNA-binding</keyword>
<dbReference type="STRING" id="713585.THITH_14220"/>
<evidence type="ECO:0000256" key="8">
    <source>
        <dbReference type="HAMAP-Rule" id="MF_01302"/>
    </source>
</evidence>
<dbReference type="Pfam" id="PF00410">
    <property type="entry name" value="Ribosomal_S8"/>
    <property type="match status" value="1"/>
</dbReference>
<reference evidence="10 11" key="1">
    <citation type="submission" date="2013-12" db="EMBL/GenBank/DDBJ databases">
        <authorList>
            <consortium name="DOE Joint Genome Institute"/>
            <person name="Muyzer G."/>
            <person name="Huntemann M."/>
            <person name="Han J."/>
            <person name="Chen A."/>
            <person name="Kyrpides N."/>
            <person name="Mavromatis K."/>
            <person name="Markowitz V."/>
            <person name="Palaniappan K."/>
            <person name="Ivanova N."/>
            <person name="Schaumberg A."/>
            <person name="Pati A."/>
            <person name="Liolios K."/>
            <person name="Nordberg H.P."/>
            <person name="Cantor M.N."/>
            <person name="Hua S.X."/>
            <person name="Woyke T."/>
        </authorList>
    </citation>
    <scope>NUCLEOTIDE SEQUENCE [LARGE SCALE GENOMIC DNA]</scope>
    <source>
        <strain evidence="10 11">ARh 1</strain>
    </source>
</reference>
<evidence type="ECO:0000256" key="1">
    <source>
        <dbReference type="ARBA" id="ARBA00006471"/>
    </source>
</evidence>
<dbReference type="FunFam" id="3.30.1490.10:FF:000001">
    <property type="entry name" value="30S ribosomal protein S8"/>
    <property type="match status" value="1"/>
</dbReference>
<evidence type="ECO:0000256" key="9">
    <source>
        <dbReference type="RuleBase" id="RU003660"/>
    </source>
</evidence>
<dbReference type="EMBL" id="CP007029">
    <property type="protein sequence ID" value="AHE99231.1"/>
    <property type="molecule type" value="Genomic_DNA"/>
</dbReference>
<evidence type="ECO:0000256" key="6">
    <source>
        <dbReference type="ARBA" id="ARBA00035258"/>
    </source>
</evidence>
<dbReference type="GO" id="GO:0019843">
    <property type="term" value="F:rRNA binding"/>
    <property type="evidence" value="ECO:0007669"/>
    <property type="project" value="UniProtKB-UniRule"/>
</dbReference>
<dbReference type="NCBIfam" id="NF001109">
    <property type="entry name" value="PRK00136.1"/>
    <property type="match status" value="1"/>
</dbReference>
<keyword evidence="5 8" id="KW-0687">Ribonucleoprotein</keyword>
<dbReference type="GO" id="GO:0005840">
    <property type="term" value="C:ribosome"/>
    <property type="evidence" value="ECO:0007669"/>
    <property type="project" value="UniProtKB-KW"/>
</dbReference>
<dbReference type="InterPro" id="IPR035987">
    <property type="entry name" value="Ribosomal_uS8_sf"/>
</dbReference>
<organism evidence="10 11">
    <name type="scientific">Thioalkalivibrio paradoxus ARh 1</name>
    <dbReference type="NCBI Taxonomy" id="713585"/>
    <lineage>
        <taxon>Bacteria</taxon>
        <taxon>Pseudomonadati</taxon>
        <taxon>Pseudomonadota</taxon>
        <taxon>Gammaproteobacteria</taxon>
        <taxon>Chromatiales</taxon>
        <taxon>Ectothiorhodospiraceae</taxon>
        <taxon>Thioalkalivibrio</taxon>
    </lineage>
</organism>
<evidence type="ECO:0000313" key="10">
    <source>
        <dbReference type="EMBL" id="AHE99231.1"/>
    </source>
</evidence>
<dbReference type="GO" id="GO:0005737">
    <property type="term" value="C:cytoplasm"/>
    <property type="evidence" value="ECO:0007669"/>
    <property type="project" value="UniProtKB-ARBA"/>
</dbReference>